<dbReference type="RefSeq" id="WP_380148269.1">
    <property type="nucleotide sequence ID" value="NZ_JBHUOR010000123.1"/>
</dbReference>
<comment type="caution">
    <text evidence="4">The sequence shown here is derived from an EMBL/GenBank/DDBJ whole genome shotgun (WGS) entry which is preliminary data.</text>
</comment>
<protein>
    <submittedName>
        <fullName evidence="4">DUF4352 domain-containing protein</fullName>
    </submittedName>
</protein>
<dbReference type="InterPro" id="IPR029051">
    <property type="entry name" value="DUF4352"/>
</dbReference>
<dbReference type="InterPro" id="IPR029050">
    <property type="entry name" value="Immunoprotect_excell_Ig-like"/>
</dbReference>
<proteinExistence type="predicted"/>
<evidence type="ECO:0000256" key="2">
    <source>
        <dbReference type="SAM" id="MobiDB-lite"/>
    </source>
</evidence>
<reference evidence="5" key="1">
    <citation type="journal article" date="2019" name="Int. J. Syst. Evol. Microbiol.">
        <title>The Global Catalogue of Microorganisms (GCM) 10K type strain sequencing project: providing services to taxonomists for standard genome sequencing and annotation.</title>
        <authorList>
            <consortium name="The Broad Institute Genomics Platform"/>
            <consortium name="The Broad Institute Genome Sequencing Center for Infectious Disease"/>
            <person name="Wu L."/>
            <person name="Ma J."/>
        </authorList>
    </citation>
    <scope>NUCLEOTIDE SEQUENCE [LARGE SCALE GENOMIC DNA]</scope>
    <source>
        <strain evidence="5">KCTC 33522</strain>
    </source>
</reference>
<sequence length="190" mass="20241">MSGCLKWFGILFIVIILIGACTAVLGSDEESTPKTEEKSSKDSAASSTGKTFKVGDTVKVGDMQYKVKSVATAKEVGPTYGKENAKDTYVVIDVVVKNNGNEAVTVDTALFTLLKGDKKFEADSAASMSANQSEDGNIDNSFFLESINPDSKLEGKVVFDVSSSIASSNALKLQVQTGFWGTETEVIKLK</sequence>
<feature type="compositionally biased region" description="Basic and acidic residues" evidence="2">
    <location>
        <begin position="31"/>
        <end position="41"/>
    </location>
</feature>
<dbReference type="EMBL" id="JBHUOR010000123">
    <property type="protein sequence ID" value="MFD2869620.1"/>
    <property type="molecule type" value="Genomic_DNA"/>
</dbReference>
<name>A0ABW5Y2Z5_9BACL</name>
<dbReference type="Gene3D" id="2.60.40.1240">
    <property type="match status" value="1"/>
</dbReference>
<gene>
    <name evidence="4" type="ORF">ACFSY7_14080</name>
</gene>
<evidence type="ECO:0000313" key="5">
    <source>
        <dbReference type="Proteomes" id="UP001597568"/>
    </source>
</evidence>
<evidence type="ECO:0000256" key="1">
    <source>
        <dbReference type="ARBA" id="ARBA00022729"/>
    </source>
</evidence>
<dbReference type="Pfam" id="PF11611">
    <property type="entry name" value="DUF4352"/>
    <property type="match status" value="1"/>
</dbReference>
<evidence type="ECO:0000259" key="3">
    <source>
        <dbReference type="Pfam" id="PF11611"/>
    </source>
</evidence>
<keyword evidence="5" id="KW-1185">Reference proteome</keyword>
<evidence type="ECO:0000313" key="4">
    <source>
        <dbReference type="EMBL" id="MFD2869620.1"/>
    </source>
</evidence>
<feature type="domain" description="DUF4352" evidence="3">
    <location>
        <begin position="52"/>
        <end position="182"/>
    </location>
</feature>
<accession>A0ABW5Y2Z5</accession>
<organism evidence="4 5">
    <name type="scientific">Kurthia populi</name>
    <dbReference type="NCBI Taxonomy" id="1562132"/>
    <lineage>
        <taxon>Bacteria</taxon>
        <taxon>Bacillati</taxon>
        <taxon>Bacillota</taxon>
        <taxon>Bacilli</taxon>
        <taxon>Bacillales</taxon>
        <taxon>Caryophanaceae</taxon>
        <taxon>Kurthia</taxon>
    </lineage>
</organism>
<dbReference type="PROSITE" id="PS51257">
    <property type="entry name" value="PROKAR_LIPOPROTEIN"/>
    <property type="match status" value="1"/>
</dbReference>
<keyword evidence="1" id="KW-0732">Signal</keyword>
<dbReference type="Proteomes" id="UP001597568">
    <property type="component" value="Unassembled WGS sequence"/>
</dbReference>
<feature type="region of interest" description="Disordered" evidence="2">
    <location>
        <begin position="29"/>
        <end position="49"/>
    </location>
</feature>